<gene>
    <name evidence="1" type="ORF">K1T71_013531</name>
</gene>
<proteinExistence type="predicted"/>
<accession>A0ACC1CGR1</accession>
<evidence type="ECO:0000313" key="2">
    <source>
        <dbReference type="Proteomes" id="UP000824533"/>
    </source>
</evidence>
<dbReference type="EMBL" id="CM034412">
    <property type="protein sequence ID" value="KAJ0170759.1"/>
    <property type="molecule type" value="Genomic_DNA"/>
</dbReference>
<evidence type="ECO:0000313" key="1">
    <source>
        <dbReference type="EMBL" id="KAJ0170759.1"/>
    </source>
</evidence>
<organism evidence="1 2">
    <name type="scientific">Dendrolimus kikuchii</name>
    <dbReference type="NCBI Taxonomy" id="765133"/>
    <lineage>
        <taxon>Eukaryota</taxon>
        <taxon>Metazoa</taxon>
        <taxon>Ecdysozoa</taxon>
        <taxon>Arthropoda</taxon>
        <taxon>Hexapoda</taxon>
        <taxon>Insecta</taxon>
        <taxon>Pterygota</taxon>
        <taxon>Neoptera</taxon>
        <taxon>Endopterygota</taxon>
        <taxon>Lepidoptera</taxon>
        <taxon>Glossata</taxon>
        <taxon>Ditrysia</taxon>
        <taxon>Bombycoidea</taxon>
        <taxon>Lasiocampidae</taxon>
        <taxon>Dendrolimus</taxon>
    </lineage>
</organism>
<comment type="caution">
    <text evidence="1">The sequence shown here is derived from an EMBL/GenBank/DDBJ whole genome shotgun (WGS) entry which is preliminary data.</text>
</comment>
<keyword evidence="2" id="KW-1185">Reference proteome</keyword>
<reference evidence="1 2" key="1">
    <citation type="journal article" date="2021" name="Front. Genet.">
        <title>Chromosome-Level Genome Assembly Reveals Significant Gene Expansion in the Toll and IMD Signaling Pathways of Dendrolimus kikuchii.</title>
        <authorList>
            <person name="Zhou J."/>
            <person name="Wu P."/>
            <person name="Xiong Z."/>
            <person name="Liu N."/>
            <person name="Zhao N."/>
            <person name="Ji M."/>
            <person name="Qiu Y."/>
            <person name="Yang B."/>
        </authorList>
    </citation>
    <scope>NUCLEOTIDE SEQUENCE [LARGE SCALE GENOMIC DNA]</scope>
    <source>
        <strain evidence="1">Ann1</strain>
    </source>
</reference>
<dbReference type="Proteomes" id="UP000824533">
    <property type="component" value="Linkage Group LG26"/>
</dbReference>
<sequence length="224" mass="25981">MPVPEFLKNPLSLYEIAAQYWDLRCYPTQYVFSLLALISEDKLEREKCIELGSAEGQEEWLNYCRRPKRTVLEPVPCIMIGPGTGLAPFRSLLQERMYKQTASRETLHLFFGCRYKEKDFHCKEELEKMTADGHLTLYCAFSRDQDDKIYVQHKITEHASTLWKLINDERGCIFISGNAKNMPDNVKDAFIEDVFSKVGGLSTDDAKSMIKMMDEIGRLQVETW</sequence>
<name>A0ACC1CGR1_9NEOP</name>
<protein>
    <submittedName>
        <fullName evidence="1">Uncharacterized protein</fullName>
    </submittedName>
</protein>